<dbReference type="KEGG" id="pais:PFX98_02605"/>
<evidence type="ECO:0000256" key="1">
    <source>
        <dbReference type="SAM" id="MobiDB-lite"/>
    </source>
</evidence>
<reference evidence="2" key="1">
    <citation type="submission" date="2023-01" db="EMBL/GenBank/DDBJ databases">
        <title>Whole genome sequence of Paucibacter sp. S2-9 isolated from pond sediment.</title>
        <authorList>
            <person name="Jung J.Y."/>
        </authorList>
    </citation>
    <scope>NUCLEOTIDE SEQUENCE</scope>
    <source>
        <strain evidence="2">S2-9</strain>
    </source>
</reference>
<proteinExistence type="predicted"/>
<dbReference type="EMBL" id="CP116346">
    <property type="protein sequence ID" value="WIT12514.1"/>
    <property type="molecule type" value="Genomic_DNA"/>
</dbReference>
<evidence type="ECO:0000313" key="3">
    <source>
        <dbReference type="Proteomes" id="UP001177769"/>
    </source>
</evidence>
<sequence length="98" mass="11238">MFAKLVASVGLLICLALALHMCLGRAQQRRLEAWLSGYRDRLFALGSRRFNSRERRRAAHEAAMDAINRAKRTTDDDLWDGNVYRPKEFNGKPPSKPH</sequence>
<organism evidence="2 3">
    <name type="scientific">Paucibacter sediminis</name>
    <dbReference type="NCBI Taxonomy" id="3019553"/>
    <lineage>
        <taxon>Bacteria</taxon>
        <taxon>Pseudomonadati</taxon>
        <taxon>Pseudomonadota</taxon>
        <taxon>Betaproteobacteria</taxon>
        <taxon>Burkholderiales</taxon>
        <taxon>Sphaerotilaceae</taxon>
        <taxon>Roseateles</taxon>
    </lineage>
</organism>
<feature type="region of interest" description="Disordered" evidence="1">
    <location>
        <begin position="76"/>
        <end position="98"/>
    </location>
</feature>
<keyword evidence="3" id="KW-1185">Reference proteome</keyword>
<accession>A0AA95SX15</accession>
<evidence type="ECO:0000313" key="2">
    <source>
        <dbReference type="EMBL" id="WIT12514.1"/>
    </source>
</evidence>
<dbReference type="Proteomes" id="UP001177769">
    <property type="component" value="Chromosome"/>
</dbReference>
<protein>
    <submittedName>
        <fullName evidence="2">Uncharacterized protein</fullName>
    </submittedName>
</protein>
<dbReference type="RefSeq" id="WP_285233612.1">
    <property type="nucleotide sequence ID" value="NZ_CP116346.1"/>
</dbReference>
<gene>
    <name evidence="2" type="ORF">PFX98_02605</name>
</gene>
<name>A0AA95SX15_9BURK</name>
<dbReference type="AlphaFoldDB" id="A0AA95SX15"/>